<evidence type="ECO:0008006" key="4">
    <source>
        <dbReference type="Google" id="ProtNLM"/>
    </source>
</evidence>
<evidence type="ECO:0000313" key="3">
    <source>
        <dbReference type="Proteomes" id="UP000470926"/>
    </source>
</evidence>
<dbReference type="RefSeq" id="WP_042989714.1">
    <property type="nucleotide sequence ID" value="NZ_BPPZ01000003.1"/>
</dbReference>
<accession>A0A0C2Z521</accession>
<dbReference type="AlphaFoldDB" id="A0A0C2Z521"/>
<comment type="caution">
    <text evidence="1">The sequence shown here is derived from an EMBL/GenBank/DDBJ whole genome shotgun (WGS) entry which is preliminary data.</text>
</comment>
<evidence type="ECO:0000313" key="1">
    <source>
        <dbReference type="EMBL" id="KAB6031737.1"/>
    </source>
</evidence>
<dbReference type="Proteomes" id="UP001206013">
    <property type="component" value="Unassembled WGS sequence"/>
</dbReference>
<name>A0A0C2Z521_BIFAD</name>
<dbReference type="EMBL" id="WDFR01000001">
    <property type="protein sequence ID" value="KAB6031737.1"/>
    <property type="molecule type" value="Genomic_DNA"/>
</dbReference>
<reference evidence="1 3" key="1">
    <citation type="journal article" date="2019" name="Nat. Med.">
        <title>A library of human gut bacterial isolates paired with longitudinal multiomics data enables mechanistic microbiome research.</title>
        <authorList>
            <person name="Poyet M."/>
            <person name="Groussin M."/>
            <person name="Gibbons S.M."/>
            <person name="Avila-Pacheco J."/>
            <person name="Jiang X."/>
            <person name="Kearney S.M."/>
            <person name="Perrotta A.R."/>
            <person name="Berdy B."/>
            <person name="Zhao S."/>
            <person name="Lieberman T.D."/>
            <person name="Swanson P.K."/>
            <person name="Smith M."/>
            <person name="Roesemann S."/>
            <person name="Alexander J.E."/>
            <person name="Rich S.A."/>
            <person name="Livny J."/>
            <person name="Vlamakis H."/>
            <person name="Clish C."/>
            <person name="Bullock K."/>
            <person name="Deik A."/>
            <person name="Scott J."/>
            <person name="Pierce K.A."/>
            <person name="Xavier R.J."/>
            <person name="Alm E.J."/>
        </authorList>
    </citation>
    <scope>NUCLEOTIDE SEQUENCE [LARGE SCALE GENOMIC DNA]</scope>
    <source>
        <strain evidence="1 3">BIOML-A26</strain>
    </source>
</reference>
<evidence type="ECO:0000313" key="2">
    <source>
        <dbReference type="EMBL" id="MCQ4792981.1"/>
    </source>
</evidence>
<dbReference type="EMBL" id="JANFYM010000004">
    <property type="protein sequence ID" value="MCQ4792981.1"/>
    <property type="molecule type" value="Genomic_DNA"/>
</dbReference>
<reference evidence="2" key="2">
    <citation type="submission" date="2022-06" db="EMBL/GenBank/DDBJ databases">
        <title>Isolation of gut microbiota from human fecal samples.</title>
        <authorList>
            <person name="Pamer E.G."/>
            <person name="Barat B."/>
            <person name="Waligurski E."/>
            <person name="Medina S."/>
            <person name="Paddock L."/>
            <person name="Mostad J."/>
        </authorList>
    </citation>
    <scope>NUCLEOTIDE SEQUENCE</scope>
    <source>
        <strain evidence="2">SL.1.01</strain>
    </source>
</reference>
<proteinExistence type="predicted"/>
<gene>
    <name evidence="1" type="ORF">GA542_00565</name>
    <name evidence="2" type="ORF">NE692_05845</name>
</gene>
<dbReference type="Proteomes" id="UP000470926">
    <property type="component" value="Unassembled WGS sequence"/>
</dbReference>
<organism evidence="1 3">
    <name type="scientific">Bifidobacterium adolescentis</name>
    <dbReference type="NCBI Taxonomy" id="1680"/>
    <lineage>
        <taxon>Bacteria</taxon>
        <taxon>Bacillati</taxon>
        <taxon>Actinomycetota</taxon>
        <taxon>Actinomycetes</taxon>
        <taxon>Bifidobacteriales</taxon>
        <taxon>Bifidobacteriaceae</taxon>
        <taxon>Bifidobacterium</taxon>
    </lineage>
</organism>
<protein>
    <recommendedName>
        <fullName evidence="4">Alpha-galactosidase</fullName>
    </recommendedName>
</protein>
<sequence>MMFDQGPHVVLRRDGVCVVLKTPENEMPQVEYWGRDFGISGDETSLAQLDAMTLKVTPLRPMQTVILEFEAL</sequence>